<comment type="caution">
    <text evidence="1">The sequence shown here is derived from an EMBL/GenBank/DDBJ whole genome shotgun (WGS) entry which is preliminary data.</text>
</comment>
<proteinExistence type="predicted"/>
<reference evidence="1 2" key="1">
    <citation type="journal article" date="2021" name="Elife">
        <title>Chloroplast acquisition without the gene transfer in kleptoplastic sea slugs, Plakobranchus ocellatus.</title>
        <authorList>
            <person name="Maeda T."/>
            <person name="Takahashi S."/>
            <person name="Yoshida T."/>
            <person name="Shimamura S."/>
            <person name="Takaki Y."/>
            <person name="Nagai Y."/>
            <person name="Toyoda A."/>
            <person name="Suzuki Y."/>
            <person name="Arimoto A."/>
            <person name="Ishii H."/>
            <person name="Satoh N."/>
            <person name="Nishiyama T."/>
            <person name="Hasebe M."/>
            <person name="Maruyama T."/>
            <person name="Minagawa J."/>
            <person name="Obokata J."/>
            <person name="Shigenobu S."/>
        </authorList>
    </citation>
    <scope>NUCLEOTIDE SEQUENCE [LARGE SCALE GENOMIC DNA]</scope>
</reference>
<gene>
    <name evidence="1" type="ORF">ElyMa_005467000</name>
</gene>
<keyword evidence="2" id="KW-1185">Reference proteome</keyword>
<dbReference type="EMBL" id="BMAT01010896">
    <property type="protein sequence ID" value="GFR62820.1"/>
    <property type="molecule type" value="Genomic_DNA"/>
</dbReference>
<name>A0AAV4EQB9_9GAST</name>
<dbReference type="Proteomes" id="UP000762676">
    <property type="component" value="Unassembled WGS sequence"/>
</dbReference>
<sequence>MCVFERNMCVAALIKSARLDFHLLDFMRYGLAQEKDEAHSGRNPRWLTGPVSQSSAVKSTLPMGYITSYVIVGGPKVLYYRDRSTSKIATFTQIIM</sequence>
<evidence type="ECO:0000313" key="2">
    <source>
        <dbReference type="Proteomes" id="UP000762676"/>
    </source>
</evidence>
<accession>A0AAV4EQB9</accession>
<evidence type="ECO:0000313" key="1">
    <source>
        <dbReference type="EMBL" id="GFR62820.1"/>
    </source>
</evidence>
<protein>
    <submittedName>
        <fullName evidence="1">Uncharacterized protein</fullName>
    </submittedName>
</protein>
<organism evidence="1 2">
    <name type="scientific">Elysia marginata</name>
    <dbReference type="NCBI Taxonomy" id="1093978"/>
    <lineage>
        <taxon>Eukaryota</taxon>
        <taxon>Metazoa</taxon>
        <taxon>Spiralia</taxon>
        <taxon>Lophotrochozoa</taxon>
        <taxon>Mollusca</taxon>
        <taxon>Gastropoda</taxon>
        <taxon>Heterobranchia</taxon>
        <taxon>Euthyneura</taxon>
        <taxon>Panpulmonata</taxon>
        <taxon>Sacoglossa</taxon>
        <taxon>Placobranchoidea</taxon>
        <taxon>Plakobranchidae</taxon>
        <taxon>Elysia</taxon>
    </lineage>
</organism>
<dbReference type="AlphaFoldDB" id="A0AAV4EQB9"/>